<name>A0A031FUD2_9MICO</name>
<comment type="caution">
    <text evidence="2">The sequence shown here is derived from an EMBL/GenBank/DDBJ whole genome shotgun (WGS) entry which is preliminary data.</text>
</comment>
<keyword evidence="3" id="KW-1185">Reference proteome</keyword>
<accession>A0A031FUD2</accession>
<feature type="compositionally biased region" description="Low complexity" evidence="1">
    <location>
        <begin position="60"/>
        <end position="78"/>
    </location>
</feature>
<dbReference type="AlphaFoldDB" id="A0A031FUD2"/>
<dbReference type="OrthoDB" id="5061092at2"/>
<gene>
    <name evidence="2" type="ORF">BW34_01798</name>
</gene>
<organism evidence="2 3">
    <name type="scientific">Microbacterium oleivorans</name>
    <dbReference type="NCBI Taxonomy" id="273677"/>
    <lineage>
        <taxon>Bacteria</taxon>
        <taxon>Bacillati</taxon>
        <taxon>Actinomycetota</taxon>
        <taxon>Actinomycetes</taxon>
        <taxon>Micrococcales</taxon>
        <taxon>Microbacteriaceae</taxon>
        <taxon>Microbacterium</taxon>
    </lineage>
</organism>
<proteinExistence type="predicted"/>
<sequence length="251" mass="26583">MGIPISDELRALRARAYSPAADIHLDPEAMRRLAELEEAGRRTAVEEAPVLPPVDEPAPDQDAAASPSEPDVVPPAEVEPTFWRRPRVRTAVWTAAVVIAALFGAGLTYSVVAVAPVSTSSGAEQIETLSPIATPQIPPGYFGWEEDGLAFQYEGFTVVRTTYGFYSGSAEGGSCIQVFETRLIPDSQEFNDADGWSYDGNIWGGCAVGAFPASAAVPLTGEGAPEADLPDGRAIQFVLDGDRVGVFLDKG</sequence>
<protein>
    <submittedName>
        <fullName evidence="2">Spermidine/putrescine ABC transporter permease</fullName>
    </submittedName>
</protein>
<dbReference type="PATRIC" id="fig|273677.3.peg.1781"/>
<reference evidence="2 3" key="1">
    <citation type="submission" date="2014-03" db="EMBL/GenBank/DDBJ databases">
        <title>Draft Genome Sequences of 13 Willow Endophytes.</title>
        <authorList>
            <person name="Gan H.Y."/>
            <person name="Gan H.M."/>
            <person name="Savka M.A."/>
            <person name="Hudson A.O."/>
        </authorList>
    </citation>
    <scope>NUCLEOTIDE SEQUENCE [LARGE SCALE GENOMIC DNA]</scope>
    <source>
        <strain evidence="2 3">RIT293</strain>
    </source>
</reference>
<evidence type="ECO:0000313" key="2">
    <source>
        <dbReference type="EMBL" id="EZP27806.1"/>
    </source>
</evidence>
<evidence type="ECO:0000313" key="3">
    <source>
        <dbReference type="Proteomes" id="UP000024001"/>
    </source>
</evidence>
<feature type="region of interest" description="Disordered" evidence="1">
    <location>
        <begin position="41"/>
        <end position="78"/>
    </location>
</feature>
<dbReference type="RefSeq" id="WP_036311470.1">
    <property type="nucleotide sequence ID" value="NZ_JFYO01000005.1"/>
</dbReference>
<evidence type="ECO:0000256" key="1">
    <source>
        <dbReference type="SAM" id="MobiDB-lite"/>
    </source>
</evidence>
<dbReference type="Proteomes" id="UP000024001">
    <property type="component" value="Unassembled WGS sequence"/>
</dbReference>
<dbReference type="EMBL" id="JFYO01000005">
    <property type="protein sequence ID" value="EZP27806.1"/>
    <property type="molecule type" value="Genomic_DNA"/>
</dbReference>